<dbReference type="PANTHER" id="PTHR34319:SF7">
    <property type="entry name" value="HNH ENDONUCLEASE DOMAIN-CONTAINING PROTEIN"/>
    <property type="match status" value="1"/>
</dbReference>
<dbReference type="EMBL" id="CP061801">
    <property type="protein sequence ID" value="QPJ99894.1"/>
    <property type="molecule type" value="Genomic_DNA"/>
</dbReference>
<dbReference type="AlphaFoldDB" id="A0A7T0DUT7"/>
<accession>A0A7T0DUT7</accession>
<dbReference type="Pfam" id="PF05638">
    <property type="entry name" value="T6SS_HCP"/>
    <property type="match status" value="1"/>
</dbReference>
<name>A0A7T0DUT7_9ENTR</name>
<dbReference type="SUPFAM" id="SSF141452">
    <property type="entry name" value="Hcp1-like"/>
    <property type="match status" value="1"/>
</dbReference>
<evidence type="ECO:0000259" key="1">
    <source>
        <dbReference type="Pfam" id="PF09994"/>
    </source>
</evidence>
<organism evidence="2">
    <name type="scientific">Enterobacter mori</name>
    <dbReference type="NCBI Taxonomy" id="539813"/>
    <lineage>
        <taxon>Bacteria</taxon>
        <taxon>Pseudomonadati</taxon>
        <taxon>Pseudomonadota</taxon>
        <taxon>Gammaproteobacteria</taxon>
        <taxon>Enterobacterales</taxon>
        <taxon>Enterobacteriaceae</taxon>
        <taxon>Enterobacter</taxon>
    </lineage>
</organism>
<feature type="domain" description="T6SS Phospholipase effector Tle1-like catalytic" evidence="1">
    <location>
        <begin position="357"/>
        <end position="454"/>
    </location>
</feature>
<reference evidence="2" key="1">
    <citation type="submission" date="2020-09" db="EMBL/GenBank/DDBJ databases">
        <title>First Report of a novel Colistin-Resistant species of Enterobacter cloacae complex Producing MCR-5 isolated from hospital sewage water.</title>
        <authorList>
            <person name="Zhou K."/>
        </authorList>
    </citation>
    <scope>NUCLEOTIDE SEQUENCE [LARGE SCALE GENOMIC DNA]</scope>
    <source>
        <strain evidence="2">HSW1412</strain>
    </source>
</reference>
<sequence>MSHLIYLTLEGEIQGKISVGCGSQASIGNRYQLGREDEIQVFSLTQVESGSPGGIHHHGLNFCKLLDKSSPLLCNAINNNERLKMTFDIYRTNRYGRLEKYYLIELRGATMQSIHQQYRRDNLHYEYISVNYDYILCRHLIAGTEFDYLLTPENYGRLFPVVQKTRLPPEPPERKVTLVLGIFFDGTGNNAVNTQSMLETLQAQHYDIDNLDAESILARNASEKMGVNGIGAGSYLGYYTNIHWLNELYEKNFPPEGTYIQGAIYVEGIGTRAGEPDDPIGLGLGTAETGIIAKTDDAVKQLAKVIDATLTLLKGKFVVENLLFDIFGFSRGAAAARHFANRVQEKDRSILNAISTGMRKFTYRGTSTVNTRFLGIMDTVAAVGTVGNGLNPHSADTGSVNIVLRPGVAQKVFHITAGHECRYNFALNSVVPAWPELELPGAHSDIGGGYLPQLREDLFLTRPRVETLPLSQPDAQSRVYHQAMAQLQEMEHSPAIMPIAHSHTIAPEVWEDDFAPADRYSQPQKRTFAALALRHHTVRYDWSKVVLRVMVDAAIETGVVFMDVEKIIKHHIPDELKPFCVHAREMGKAVRQHTTVSGFTPEEVDIIARNYIHCSAHWNAVELKITGELQGGVSASETVGFVNRPDTNWKRTIYNMDGKKR</sequence>
<dbReference type="InterPro" id="IPR018712">
    <property type="entry name" value="Tle1-like_cat"/>
</dbReference>
<dbReference type="NCBIfam" id="TIGR03344">
    <property type="entry name" value="VI_effect_Hcp1"/>
    <property type="match status" value="1"/>
</dbReference>
<dbReference type="InterPro" id="IPR052947">
    <property type="entry name" value="T6SS_Hcp1_domain"/>
</dbReference>
<protein>
    <submittedName>
        <fullName evidence="2">Type VI secretion system tube protein Hcp</fullName>
    </submittedName>
</protein>
<proteinExistence type="predicted"/>
<gene>
    <name evidence="2" type="primary">hcp</name>
    <name evidence="2" type="ORF">IDM36_18750</name>
</gene>
<dbReference type="PANTHER" id="PTHR34319">
    <property type="entry name" value="MAJOR EXPORTED PROTEIN"/>
    <property type="match status" value="1"/>
</dbReference>
<evidence type="ECO:0000313" key="2">
    <source>
        <dbReference type="EMBL" id="QPJ99894.1"/>
    </source>
</evidence>
<dbReference type="InterPro" id="IPR036624">
    <property type="entry name" value="Hcp1-lik_sf"/>
</dbReference>
<dbReference type="Gene3D" id="2.30.110.20">
    <property type="entry name" value="Hcp1-like"/>
    <property type="match status" value="1"/>
</dbReference>
<dbReference type="Pfam" id="PF09994">
    <property type="entry name" value="T6SS_Tle1-like_cat"/>
    <property type="match status" value="1"/>
</dbReference>
<dbReference type="InterPro" id="IPR008514">
    <property type="entry name" value="T6SS_Hcp"/>
</dbReference>